<evidence type="ECO:0000313" key="2">
    <source>
        <dbReference type="EMBL" id="GBN74227.1"/>
    </source>
</evidence>
<name>A0A4Y2REQ0_ARAVE</name>
<dbReference type="Proteomes" id="UP000499080">
    <property type="component" value="Unassembled WGS sequence"/>
</dbReference>
<dbReference type="EMBL" id="BGPR01016817">
    <property type="protein sequence ID" value="GBN74227.1"/>
    <property type="molecule type" value="Genomic_DNA"/>
</dbReference>
<dbReference type="AlphaFoldDB" id="A0A4Y2REQ0"/>
<evidence type="ECO:0000256" key="1">
    <source>
        <dbReference type="SAM" id="MobiDB-lite"/>
    </source>
</evidence>
<proteinExistence type="predicted"/>
<comment type="caution">
    <text evidence="2">The sequence shown here is derived from an EMBL/GenBank/DDBJ whole genome shotgun (WGS) entry which is preliminary data.</text>
</comment>
<protein>
    <submittedName>
        <fullName evidence="2">Uncharacterized protein</fullName>
    </submittedName>
</protein>
<sequence length="96" mass="10904">MESPPSRKEGKRAKLKGGKTRRETRHWVPQGRKPVTSREDVPLRDRLQRPQICSTNIRPKDLGFLGRSNPSQPTVFQDYTTSIGMFTSMHQASVGL</sequence>
<keyword evidence="3" id="KW-1185">Reference proteome</keyword>
<reference evidence="2 3" key="1">
    <citation type="journal article" date="2019" name="Sci. Rep.">
        <title>Orb-weaving spider Araneus ventricosus genome elucidates the spidroin gene catalogue.</title>
        <authorList>
            <person name="Kono N."/>
            <person name="Nakamura H."/>
            <person name="Ohtoshi R."/>
            <person name="Moran D.A.P."/>
            <person name="Shinohara A."/>
            <person name="Yoshida Y."/>
            <person name="Fujiwara M."/>
            <person name="Mori M."/>
            <person name="Tomita M."/>
            <person name="Arakawa K."/>
        </authorList>
    </citation>
    <scope>NUCLEOTIDE SEQUENCE [LARGE SCALE GENOMIC DNA]</scope>
</reference>
<organism evidence="2 3">
    <name type="scientific">Araneus ventricosus</name>
    <name type="common">Orbweaver spider</name>
    <name type="synonym">Epeira ventricosa</name>
    <dbReference type="NCBI Taxonomy" id="182803"/>
    <lineage>
        <taxon>Eukaryota</taxon>
        <taxon>Metazoa</taxon>
        <taxon>Ecdysozoa</taxon>
        <taxon>Arthropoda</taxon>
        <taxon>Chelicerata</taxon>
        <taxon>Arachnida</taxon>
        <taxon>Araneae</taxon>
        <taxon>Araneomorphae</taxon>
        <taxon>Entelegynae</taxon>
        <taxon>Araneoidea</taxon>
        <taxon>Araneidae</taxon>
        <taxon>Araneus</taxon>
    </lineage>
</organism>
<feature type="compositionally biased region" description="Basic residues" evidence="1">
    <location>
        <begin position="9"/>
        <end position="24"/>
    </location>
</feature>
<feature type="region of interest" description="Disordered" evidence="1">
    <location>
        <begin position="1"/>
        <end position="47"/>
    </location>
</feature>
<feature type="non-terminal residue" evidence="2">
    <location>
        <position position="96"/>
    </location>
</feature>
<gene>
    <name evidence="2" type="ORF">AVEN_273080_1</name>
</gene>
<evidence type="ECO:0000313" key="3">
    <source>
        <dbReference type="Proteomes" id="UP000499080"/>
    </source>
</evidence>
<accession>A0A4Y2REQ0</accession>
<feature type="compositionally biased region" description="Basic and acidic residues" evidence="1">
    <location>
        <begin position="36"/>
        <end position="47"/>
    </location>
</feature>